<gene>
    <name evidence="5" type="ORF">HJC23_009220</name>
</gene>
<dbReference type="SMART" id="SM00093">
    <property type="entry name" value="SERPIN"/>
    <property type="match status" value="1"/>
</dbReference>
<dbReference type="InterPro" id="IPR023796">
    <property type="entry name" value="Serpin_dom"/>
</dbReference>
<dbReference type="InterPro" id="IPR036186">
    <property type="entry name" value="Serpin_sf"/>
</dbReference>
<dbReference type="Pfam" id="PF00079">
    <property type="entry name" value="Serpin"/>
    <property type="match status" value="1"/>
</dbReference>
<comment type="similarity">
    <text evidence="1 2">Belongs to the serpin family.</text>
</comment>
<dbReference type="Gene3D" id="2.30.39.10">
    <property type="entry name" value="Alpha-1-antitrypsin, domain 1"/>
    <property type="match status" value="1"/>
</dbReference>
<feature type="chain" id="PRO_5044839043" description="Serpin domain-containing protein" evidence="3">
    <location>
        <begin position="19"/>
        <end position="450"/>
    </location>
</feature>
<dbReference type="AlphaFoldDB" id="A0ABD3P0R1"/>
<evidence type="ECO:0000256" key="3">
    <source>
        <dbReference type="SAM" id="SignalP"/>
    </source>
</evidence>
<feature type="domain" description="Serpin" evidence="4">
    <location>
        <begin position="104"/>
        <end position="447"/>
    </location>
</feature>
<dbReference type="InterPro" id="IPR023795">
    <property type="entry name" value="Serpin_CS"/>
</dbReference>
<evidence type="ECO:0000313" key="5">
    <source>
        <dbReference type="EMBL" id="KAL3781790.1"/>
    </source>
</evidence>
<evidence type="ECO:0000256" key="2">
    <source>
        <dbReference type="RuleBase" id="RU000411"/>
    </source>
</evidence>
<dbReference type="InterPro" id="IPR042178">
    <property type="entry name" value="Serpin_sf_1"/>
</dbReference>
<proteinExistence type="inferred from homology"/>
<dbReference type="PANTHER" id="PTHR11461:SF211">
    <property type="entry name" value="GH10112P-RELATED"/>
    <property type="match status" value="1"/>
</dbReference>
<comment type="caution">
    <text evidence="5">The sequence shown here is derived from an EMBL/GenBank/DDBJ whole genome shotgun (WGS) entry which is preliminary data.</text>
</comment>
<organism evidence="5 6">
    <name type="scientific">Cyclotella cryptica</name>
    <dbReference type="NCBI Taxonomy" id="29204"/>
    <lineage>
        <taxon>Eukaryota</taxon>
        <taxon>Sar</taxon>
        <taxon>Stramenopiles</taxon>
        <taxon>Ochrophyta</taxon>
        <taxon>Bacillariophyta</taxon>
        <taxon>Coscinodiscophyceae</taxon>
        <taxon>Thalassiosirophycidae</taxon>
        <taxon>Stephanodiscales</taxon>
        <taxon>Stephanodiscaceae</taxon>
        <taxon>Cyclotella</taxon>
    </lineage>
</organism>
<dbReference type="CDD" id="cd00172">
    <property type="entry name" value="serpin"/>
    <property type="match status" value="1"/>
</dbReference>
<dbReference type="PANTHER" id="PTHR11461">
    <property type="entry name" value="SERINE PROTEASE INHIBITOR, SERPIN"/>
    <property type="match status" value="1"/>
</dbReference>
<dbReference type="Proteomes" id="UP001516023">
    <property type="component" value="Unassembled WGS sequence"/>
</dbReference>
<evidence type="ECO:0000259" key="4">
    <source>
        <dbReference type="SMART" id="SM00093"/>
    </source>
</evidence>
<dbReference type="PROSITE" id="PS00284">
    <property type="entry name" value="SERPIN"/>
    <property type="match status" value="1"/>
</dbReference>
<evidence type="ECO:0000313" key="6">
    <source>
        <dbReference type="Proteomes" id="UP001516023"/>
    </source>
</evidence>
<dbReference type="Gene3D" id="3.30.497.10">
    <property type="entry name" value="Antithrombin, subunit I, domain 2"/>
    <property type="match status" value="1"/>
</dbReference>
<sequence length="450" mass="49461">MRAILIISSLAAFAITDGRTIRGAKRDSTERGIRGAVRRCYPIFNQFEECMTNAADDCSREREDYFSCLCQDCDLSFAETSNDASTETRAAITSSNVTSSSFGAALFAQLCDASPETNVLISPLSVYRALELVEDGATANKLREQVKAVIDSAGSGVQLNMATSVWADDLKTSYMDHLMTEHSAEAFSLPETYGPVDDWIEEKTNGKIKVLMGDGALDPLTAALLVDAVYFKGTWKYEFSPVDTTDDVFYHRDGSQTSAKYMKASRTMEAIKSTPLLGDASFVVLDYGEDAEFAALFILPGSSSKESMDDVIAGLTSHSISELVEEATEVNVNLKLPRFHLAFGPSQLKPHLMNMGMKIAFDPDVLGKFNRMSYDRGLYVDDVHHGACMEVNEEGTEAAAATVVDMMYRGLPRDDESVKLTFDRPFVVVIFQRSSGIPLFMGRVEDPDFI</sequence>
<keyword evidence="3" id="KW-0732">Signal</keyword>
<name>A0ABD3P0R1_9STRA</name>
<dbReference type="EMBL" id="JABMIG020000306">
    <property type="protein sequence ID" value="KAL3781790.1"/>
    <property type="molecule type" value="Genomic_DNA"/>
</dbReference>
<dbReference type="SUPFAM" id="SSF56574">
    <property type="entry name" value="Serpins"/>
    <property type="match status" value="1"/>
</dbReference>
<keyword evidence="6" id="KW-1185">Reference proteome</keyword>
<dbReference type="InterPro" id="IPR000215">
    <property type="entry name" value="Serpin_fam"/>
</dbReference>
<evidence type="ECO:0000256" key="1">
    <source>
        <dbReference type="ARBA" id="ARBA00009500"/>
    </source>
</evidence>
<dbReference type="InterPro" id="IPR042185">
    <property type="entry name" value="Serpin_sf_2"/>
</dbReference>
<reference evidence="5 6" key="1">
    <citation type="journal article" date="2020" name="G3 (Bethesda)">
        <title>Improved Reference Genome for Cyclotella cryptica CCMP332, a Model for Cell Wall Morphogenesis, Salinity Adaptation, and Lipid Production in Diatoms (Bacillariophyta).</title>
        <authorList>
            <person name="Roberts W.R."/>
            <person name="Downey K.M."/>
            <person name="Ruck E.C."/>
            <person name="Traller J.C."/>
            <person name="Alverson A.J."/>
        </authorList>
    </citation>
    <scope>NUCLEOTIDE SEQUENCE [LARGE SCALE GENOMIC DNA]</scope>
    <source>
        <strain evidence="5 6">CCMP332</strain>
    </source>
</reference>
<protein>
    <recommendedName>
        <fullName evidence="4">Serpin domain-containing protein</fullName>
    </recommendedName>
</protein>
<feature type="signal peptide" evidence="3">
    <location>
        <begin position="1"/>
        <end position="18"/>
    </location>
</feature>
<accession>A0ABD3P0R1</accession>